<gene>
    <name evidence="1" type="ORF">Y956_05212</name>
</gene>
<evidence type="ECO:0000313" key="1">
    <source>
        <dbReference type="EMBL" id="KFQ93207.1"/>
    </source>
</evidence>
<proteinExistence type="predicted"/>
<protein>
    <recommendedName>
        <fullName evidence="3">Coiled-coil domain-containing protein 70</fullName>
    </recommendedName>
</protein>
<sequence length="144" mass="17665">MSLSRWYFRVSQFTRSPLFFGYKLMVYFKNMSRQLITDLQEKVITLLEENQSLQKWKDIRREDIKSLWEKNRDTITAFQDKNNVAWEKNMTLWKKNMTLWSNVKTLLMAEVEVWGEDLDQWQIGLDLWKKELDLWKDEQEFLGE</sequence>
<evidence type="ECO:0008006" key="3">
    <source>
        <dbReference type="Google" id="ProtNLM"/>
    </source>
</evidence>
<name>A0A091US12_NIPNI</name>
<reference evidence="1 2" key="1">
    <citation type="submission" date="2014-04" db="EMBL/GenBank/DDBJ databases">
        <title>Genome evolution of avian class.</title>
        <authorList>
            <person name="Zhang G."/>
            <person name="Li C."/>
        </authorList>
    </citation>
    <scope>NUCLEOTIDE SEQUENCE [LARGE SCALE GENOMIC DNA]</scope>
    <source>
        <strain evidence="1">BGI_Y956</strain>
    </source>
</reference>
<evidence type="ECO:0000313" key="2">
    <source>
        <dbReference type="Proteomes" id="UP000053283"/>
    </source>
</evidence>
<accession>A0A091US12</accession>
<dbReference type="Proteomes" id="UP000053283">
    <property type="component" value="Unassembled WGS sequence"/>
</dbReference>
<dbReference type="EMBL" id="KL410017">
    <property type="protein sequence ID" value="KFQ93207.1"/>
    <property type="molecule type" value="Genomic_DNA"/>
</dbReference>
<dbReference type="AlphaFoldDB" id="A0A091US12"/>
<keyword evidence="2" id="KW-1185">Reference proteome</keyword>
<organism evidence="1 2">
    <name type="scientific">Nipponia nippon</name>
    <name type="common">Crested ibis</name>
    <name type="synonym">Ibis nippon</name>
    <dbReference type="NCBI Taxonomy" id="128390"/>
    <lineage>
        <taxon>Eukaryota</taxon>
        <taxon>Metazoa</taxon>
        <taxon>Chordata</taxon>
        <taxon>Craniata</taxon>
        <taxon>Vertebrata</taxon>
        <taxon>Euteleostomi</taxon>
        <taxon>Archelosauria</taxon>
        <taxon>Archosauria</taxon>
        <taxon>Dinosauria</taxon>
        <taxon>Saurischia</taxon>
        <taxon>Theropoda</taxon>
        <taxon>Coelurosauria</taxon>
        <taxon>Aves</taxon>
        <taxon>Neognathae</taxon>
        <taxon>Neoaves</taxon>
        <taxon>Aequornithes</taxon>
        <taxon>Pelecaniformes</taxon>
        <taxon>Threskiornithidae</taxon>
        <taxon>Nipponia</taxon>
    </lineage>
</organism>